<feature type="domain" description="DUF1540" evidence="1">
    <location>
        <begin position="6"/>
        <end position="66"/>
    </location>
</feature>
<proteinExistence type="predicted"/>
<gene>
    <name evidence="2" type="ORF">FWJ32_01685</name>
</gene>
<sequence>MANVQVRCSVNNCHYWAQNNYCSANQILVTSDSVSNRYGDNFDAPSLQNTLSTPVQMGMETCCKTFVPKNSGTHNMDNVKRQ</sequence>
<dbReference type="RefSeq" id="WP_149544233.1">
    <property type="nucleotide sequence ID" value="NZ_VTPS01000001.1"/>
</dbReference>
<name>A0A5D8QHD9_9THEO</name>
<dbReference type="Proteomes" id="UP000322976">
    <property type="component" value="Unassembled WGS sequence"/>
</dbReference>
<keyword evidence="3" id="KW-1185">Reference proteome</keyword>
<dbReference type="AlphaFoldDB" id="A0A5D8QHD9"/>
<reference evidence="2 3" key="1">
    <citation type="submission" date="2019-08" db="EMBL/GenBank/DDBJ databases">
        <title>Calorimonas adulescens gen. nov., sp. nov., an anaerobic thermophilic bacterium from Sakhalin hot spring.</title>
        <authorList>
            <person name="Khomyakova M.A."/>
            <person name="Merkel A.Y."/>
            <person name="Novikov A."/>
            <person name="Bonch-Osmolovskaya E.A."/>
            <person name="Slobodkin A.I."/>
        </authorList>
    </citation>
    <scope>NUCLEOTIDE SEQUENCE [LARGE SCALE GENOMIC DNA]</scope>
    <source>
        <strain evidence="2 3">A05MB</strain>
    </source>
</reference>
<evidence type="ECO:0000313" key="2">
    <source>
        <dbReference type="EMBL" id="TZE83614.1"/>
    </source>
</evidence>
<accession>A0A5D8QHD9</accession>
<organism evidence="2 3">
    <name type="scientific">Calorimonas adulescens</name>
    <dbReference type="NCBI Taxonomy" id="2606906"/>
    <lineage>
        <taxon>Bacteria</taxon>
        <taxon>Bacillati</taxon>
        <taxon>Bacillota</taxon>
        <taxon>Clostridia</taxon>
        <taxon>Thermoanaerobacterales</taxon>
        <taxon>Thermoanaerobacteraceae</taxon>
        <taxon>Calorimonas</taxon>
    </lineage>
</organism>
<dbReference type="InterPro" id="IPR011437">
    <property type="entry name" value="DUF1540"/>
</dbReference>
<evidence type="ECO:0000313" key="3">
    <source>
        <dbReference type="Proteomes" id="UP000322976"/>
    </source>
</evidence>
<dbReference type="Pfam" id="PF07561">
    <property type="entry name" value="DUF1540"/>
    <property type="match status" value="1"/>
</dbReference>
<dbReference type="EMBL" id="VTPS01000001">
    <property type="protein sequence ID" value="TZE83614.1"/>
    <property type="molecule type" value="Genomic_DNA"/>
</dbReference>
<comment type="caution">
    <text evidence="2">The sequence shown here is derived from an EMBL/GenBank/DDBJ whole genome shotgun (WGS) entry which is preliminary data.</text>
</comment>
<protein>
    <submittedName>
        <fullName evidence="2">DUF1540 domain-containing protein</fullName>
    </submittedName>
</protein>
<evidence type="ECO:0000259" key="1">
    <source>
        <dbReference type="Pfam" id="PF07561"/>
    </source>
</evidence>